<reference evidence="1 2" key="1">
    <citation type="submission" date="2019-09" db="EMBL/GenBank/DDBJ databases">
        <authorList>
            <person name="Criscuolo A."/>
        </authorList>
    </citation>
    <scope>NUCLEOTIDE SEQUENCE [LARGE SCALE GENOMIC DNA]</scope>
    <source>
        <strain evidence="2">3(2)</strain>
    </source>
</reference>
<protein>
    <recommendedName>
        <fullName evidence="3">Diaminopimelate decarboxylase</fullName>
    </recommendedName>
</protein>
<sequence>MWQIEQTRTFEGWYFSLDDTDRENVLAALLMLRERGPMLPRPHADTLNGSQYPNMKELRIQSQGRPLRAFFAFDPQRTGIVLCAGDKTGNKRFYDDLIPVADREYAAHLESLK</sequence>
<proteinExistence type="predicted"/>
<evidence type="ECO:0000313" key="1">
    <source>
        <dbReference type="EMBL" id="VVZ96899.1"/>
    </source>
</evidence>
<evidence type="ECO:0000313" key="2">
    <source>
        <dbReference type="Proteomes" id="UP000326725"/>
    </source>
</evidence>
<name>A0A5K1IC72_9GAMM</name>
<dbReference type="Proteomes" id="UP000326725">
    <property type="component" value="Unassembled WGS sequence"/>
</dbReference>
<dbReference type="EMBL" id="CABVOU010000043">
    <property type="protein sequence ID" value="VVZ96899.1"/>
    <property type="molecule type" value="Genomic_DNA"/>
</dbReference>
<gene>
    <name evidence="1" type="ORF">HALO32_03006</name>
</gene>
<accession>A0A5K1IC72</accession>
<keyword evidence="2" id="KW-1185">Reference proteome</keyword>
<organism evidence="1 2">
    <name type="scientific">Halomonas lysinitropha</name>
    <dbReference type="NCBI Taxonomy" id="2607506"/>
    <lineage>
        <taxon>Bacteria</taxon>
        <taxon>Pseudomonadati</taxon>
        <taxon>Pseudomonadota</taxon>
        <taxon>Gammaproteobacteria</taxon>
        <taxon>Oceanospirillales</taxon>
        <taxon>Halomonadaceae</taxon>
        <taxon>Halomonas</taxon>
    </lineage>
</organism>
<dbReference type="AlphaFoldDB" id="A0A5K1IC72"/>
<evidence type="ECO:0008006" key="3">
    <source>
        <dbReference type="Google" id="ProtNLM"/>
    </source>
</evidence>
<dbReference type="RefSeq" id="WP_151444719.1">
    <property type="nucleotide sequence ID" value="NZ_CABVOU010000043.1"/>
</dbReference>
<dbReference type="InterPro" id="IPR009241">
    <property type="entry name" value="HigB-like"/>
</dbReference>
<dbReference type="Pfam" id="PF05973">
    <property type="entry name" value="Gp49"/>
    <property type="match status" value="1"/>
</dbReference>